<gene>
    <name evidence="2" type="ORF">M0654_22240</name>
</gene>
<evidence type="ECO:0000313" key="2">
    <source>
        <dbReference type="EMBL" id="MCK8782689.1"/>
    </source>
</evidence>
<evidence type="ECO:0000313" key="3">
    <source>
        <dbReference type="Proteomes" id="UP001202827"/>
    </source>
</evidence>
<comment type="caution">
    <text evidence="2">The sequence shown here is derived from an EMBL/GenBank/DDBJ whole genome shotgun (WGS) entry which is preliminary data.</text>
</comment>
<reference evidence="2 3" key="1">
    <citation type="submission" date="2022-04" db="EMBL/GenBank/DDBJ databases">
        <title>Rhizobium coralii sp. nov., isolated from coral Turbinaria peltata.</title>
        <authorList>
            <person name="Sun H."/>
        </authorList>
    </citation>
    <scope>NUCLEOTIDE SEQUENCE [LARGE SCALE GENOMIC DNA]</scope>
    <source>
        <strain evidence="2 3">NTR19</strain>
    </source>
</reference>
<dbReference type="Proteomes" id="UP001202827">
    <property type="component" value="Unassembled WGS sequence"/>
</dbReference>
<keyword evidence="3" id="KW-1185">Reference proteome</keyword>
<evidence type="ECO:0000256" key="1">
    <source>
        <dbReference type="SAM" id="MobiDB-lite"/>
    </source>
</evidence>
<dbReference type="EMBL" id="JALPRY010000037">
    <property type="protein sequence ID" value="MCK8782689.1"/>
    <property type="molecule type" value="Genomic_DNA"/>
</dbReference>
<feature type="compositionally biased region" description="Polar residues" evidence="1">
    <location>
        <begin position="147"/>
        <end position="158"/>
    </location>
</feature>
<dbReference type="RefSeq" id="WP_248684952.1">
    <property type="nucleotide sequence ID" value="NZ_JALPRY010000037.1"/>
</dbReference>
<proteinExistence type="predicted"/>
<name>A0ABT0IXS4_9HYPH</name>
<protein>
    <submittedName>
        <fullName evidence="2">Uncharacterized protein</fullName>
    </submittedName>
</protein>
<feature type="compositionally biased region" description="Low complexity" evidence="1">
    <location>
        <begin position="110"/>
        <end position="146"/>
    </location>
</feature>
<accession>A0ABT0IXS4</accession>
<feature type="region of interest" description="Disordered" evidence="1">
    <location>
        <begin position="80"/>
        <end position="158"/>
    </location>
</feature>
<organism evidence="2 3">
    <name type="scientific">Neorhizobium turbinariae</name>
    <dbReference type="NCBI Taxonomy" id="2937795"/>
    <lineage>
        <taxon>Bacteria</taxon>
        <taxon>Pseudomonadati</taxon>
        <taxon>Pseudomonadota</taxon>
        <taxon>Alphaproteobacteria</taxon>
        <taxon>Hyphomicrobiales</taxon>
        <taxon>Rhizobiaceae</taxon>
        <taxon>Rhizobium/Agrobacterium group</taxon>
        <taxon>Neorhizobium</taxon>
    </lineage>
</organism>
<sequence length="709" mass="75710">MASIFLEVKADGRGLLKFEYPQGGLAGEFTVITTVRSNHGVIFNAGRWIKRPPNAASFTLTGKLSANGKMVVGSANRPCGEFDIARTDPPPKPDQPPKVAEKAPSNVATSPGSQGSVSVEGEVSASDSGNSLRSKFAAAAKASQSSPETEGNTGQNSSNGSAGGLILAGFWQGNINCGANGNKKLSIRLTPRGAGATGEMMIWKEEVGGRPAYHSSFSLTQLRAADRAQVQASEIKVLKDDLPHVETFKTLKLSIDRWPETTLPFPGSINVMTGPNWGCSTYASVSLSHPETLQMALEEPLRNMAEVQKTVAVPEGVATFRACNASTTDAFAGCLIEVFRTGLPSDSSLATSFVYHVAETLVRPNQVQTCDAQRKRIKSDLEVLRGRGLKILWQPETCRAVADLYSAVANGAPYYATCSSGTETAAVAACARKILDHKMQATMAASLYAKLVQGLPEPTHRTGGLGNLLVYQLGETARQGGSGTVSSRSSEISNELYACKANSEHKVSPGKFAEVLNAARTGMEEPSNAQSALPPLSCASFGEMLAATGLITAGETEGVVGFDKCGPDRRNRPPLRTEVQKSTAYQVTAKMCNSDLVYFLHGELGNMVSEFEYRDATCVHGAFSFPLTKFGFDFVAKECTADDGKASCEGEVVIYCDSTSREKFWQGLTCGNAESVSLQTTASYAYDQSACEWKPVAQDVRKNERRINR</sequence>